<feature type="domain" description="RanBP2-type" evidence="9">
    <location>
        <begin position="25"/>
        <end position="54"/>
    </location>
</feature>
<keyword evidence="3" id="KW-0862">Zinc</keyword>
<evidence type="ECO:0000256" key="7">
    <source>
        <dbReference type="PROSITE-ProRule" id="PRU00322"/>
    </source>
</evidence>
<feature type="compositionally biased region" description="Low complexity" evidence="8">
    <location>
        <begin position="319"/>
        <end position="337"/>
    </location>
</feature>
<dbReference type="Pfam" id="PF17219">
    <property type="entry name" value="YAF2_RYBP"/>
    <property type="match status" value="1"/>
</dbReference>
<reference evidence="10 11" key="1">
    <citation type="journal article" date="2022" name="Front. Cell. Infect. Microbiol.">
        <title>The Genomes of Two Strains of Taenia crassiceps the Animal Model for the Study of Human Cysticercosis.</title>
        <authorList>
            <person name="Bobes R.J."/>
            <person name="Estrada K."/>
            <person name="Rios-Valencia D.G."/>
            <person name="Calderon-Gallegos A."/>
            <person name="de la Torre P."/>
            <person name="Carrero J.C."/>
            <person name="Sanchez-Flores A."/>
            <person name="Laclette J.P."/>
        </authorList>
    </citation>
    <scope>NUCLEOTIDE SEQUENCE [LARGE SCALE GENOMIC DNA]</scope>
    <source>
        <strain evidence="10">WFUcys</strain>
    </source>
</reference>
<feature type="compositionally biased region" description="Low complexity" evidence="8">
    <location>
        <begin position="829"/>
        <end position="839"/>
    </location>
</feature>
<dbReference type="InterPro" id="IPR036443">
    <property type="entry name" value="Znf_RanBP2_sf"/>
</dbReference>
<dbReference type="SUPFAM" id="SSF50978">
    <property type="entry name" value="WD40 repeat-like"/>
    <property type="match status" value="1"/>
</dbReference>
<name>A0ABR4QHY3_9CEST</name>
<dbReference type="Gene3D" id="4.10.1060.10">
    <property type="entry name" value="Zinc finger, RanBP2-type"/>
    <property type="match status" value="1"/>
</dbReference>
<sequence>MDSRHTDSLRKRKHRLSSSSVAGGEEEFWDCTVCTYKNSAEAFRCEMCQTRKGTSTRKPKLNRQIVEEQNLIARAIIKERQEESGATTGGAESNAPHRRKYHRHLNNNSSTSAPVSALKHATLSRPGSLRNVDRSCPQHFEVFANGFSVVITEYNPKPSSPATTPGGSKQVSSLSSSPALSTPASLVGPTSIPLGTGVTKVENTSHPEHPTTNHRPMSPASAGVASGGHPTSTLLNDSAAISNGEEAEGEGKEEDHLDAKEFHPVEENPDAASLTSPLVAPKSEVNEAPVERLISAMTVSCRKKRRKCRLRSDTSANNSPRSLRSSAGSSAVASRSRQASRIARASLYRVTSAPRSYKRRKIAVSSNTASVEVTSSSHLTSPINTESTAPMTDSCGAVALEMSTASGSPLLLRSPRSYHILYVYSCQWGSHLLGEFSHFDLQASVFDVDCTGRFAFLAGSKELAVIDLESPHDKIRFEGIDALEPSFLQCHPNDGSQLALVRRNVCEVYSWSSNESRLALVTTLQGFIRPINAVDWCPMQPNILATASNEQFRSITVWDLRDPVKLVKNIELFSSTSLLCWDPFREHNFASGGNFMVQFWDLRSNTPERHLSMQSSRVLSMAWSPVRSGEFVLATKDGSLRVWHLDDFDNALLVGNYKKVPMFHLRYTPKGTGIVSLPQQARWTNAGLILWRSDTLSPMRLIPALNGDDEGVGVGYPPESSISEESCVLGFGWCRPDLPSPAVFNETTFDLETKENLRNMVQPANLVSWSRDRHLRIHNLPAAFLHVDGVKPLSYCSPPRPASSEPATKDSEVTLSIEGIDGSSRHTSSEQTTSQSTKTDPLAFQFVTQELSLLSSSIGQYRINGVDRNEVEYTVRLTLYYCRRNHYHHRTVCGFDAGNEAAKSRNRSDSLPLTDLDALFQSTTTTTTTTPTNSERPTLMTVAKARRTLESLPSAGKVTLLARFPPAYPAPNCPPTFAFIASDPLVHESTLMHILKDIQRTAEKTVSASRGCLEPCIRKVFKHLNSTILSFSSDEELEIGDNEATLASSDPYVSFAQEHPDFQASTTSAASQPPSQDVFVPFPRTSGVRISPSGLMVTFGLHQPLVEIVQAASPVPLGFTRTPRSFHDYLQLTEGKEHLFCKAADSSLARQQARLSQTVDQVVGGTRGQLKRSQSAEAVCGVSGVGEAVQGTCSTSFVTFGSPKNVNRRRHYSGKTSTESGKVSTVSTRKAVAVGTEQPTTVNQRTQMRRASYATRFTSFHSSTSVRKTSFDRTRSNGSPRAIVSDLLSLLPMSRYLANHYSLDIADPKSMCLKNLEIARTTGRLDLIQFWSFVASLAGAKLRQPPFPTIVPPYASQSIGRPLFNTWLSHFLSLGDVQSLTMMGFVMAAIDAQSSPPALLLTAPLKAAALALKQPQRASFNYFRPHPIEAQKSPIRSAFQQMSQSTAAVQISRRSKSTVVLPNLALLEAHQLHALTPVERTDEQSKIAAPPTIREPLRPTRGDPIPTQTSCQVPTFKCGKSPTEQSTPESGTSVPLCTRTRSSSCSVNPSTSAESITPDPSESPQLPSPGATPCYKVSVATDVAESEASGSRQSSEEIANIALLQQHFREQVLMDIGGITGEEPQSDASYTSHVWLLPFKHVLQYTHFLNVYISLLSAWDLIMPRANFSAQWHKVLTWLHARSRPDFYNLGLAEPLDRQSQVLLSPSEWRAEHMPLVLTHLLSLPAVQTEVIGPTGLAGFTFTPAAKTTTTGAGGGLLHCAVCNITVRGVIVACPLCHHGGHMEHMAAWCMRRRGDGANVVCPAPNCDCHCRYLRLPFESTTAH</sequence>
<evidence type="ECO:0000313" key="10">
    <source>
        <dbReference type="EMBL" id="KAL5109182.1"/>
    </source>
</evidence>
<evidence type="ECO:0000256" key="6">
    <source>
        <dbReference type="PROSITE-ProRule" id="PRU00221"/>
    </source>
</evidence>
<keyword evidence="1" id="KW-0479">Metal-binding</keyword>
<dbReference type="Gene3D" id="2.130.10.10">
    <property type="entry name" value="YVTN repeat-like/Quinoprotein amine dehydrogenase"/>
    <property type="match status" value="1"/>
</dbReference>
<dbReference type="PROSITE" id="PS50199">
    <property type="entry name" value="ZF_RANBP2_2"/>
    <property type="match status" value="1"/>
</dbReference>
<feature type="region of interest" description="Disordered" evidence="8">
    <location>
        <begin position="79"/>
        <end position="98"/>
    </location>
</feature>
<organism evidence="10 11">
    <name type="scientific">Taenia crassiceps</name>
    <dbReference type="NCBI Taxonomy" id="6207"/>
    <lineage>
        <taxon>Eukaryota</taxon>
        <taxon>Metazoa</taxon>
        <taxon>Spiralia</taxon>
        <taxon>Lophotrochozoa</taxon>
        <taxon>Platyhelminthes</taxon>
        <taxon>Cestoda</taxon>
        <taxon>Eucestoda</taxon>
        <taxon>Cyclophyllidea</taxon>
        <taxon>Taeniidae</taxon>
        <taxon>Taenia</taxon>
    </lineage>
</organism>
<dbReference type="SMART" id="SM00320">
    <property type="entry name" value="WD40"/>
    <property type="match status" value="3"/>
</dbReference>
<dbReference type="SMART" id="SM00547">
    <property type="entry name" value="ZnF_RBZ"/>
    <property type="match status" value="1"/>
</dbReference>
<dbReference type="EMBL" id="JAKROA010000003">
    <property type="protein sequence ID" value="KAL5109182.1"/>
    <property type="molecule type" value="Genomic_DNA"/>
</dbReference>
<comment type="caution">
    <text evidence="10">The sequence shown here is derived from an EMBL/GenBank/DDBJ whole genome shotgun (WGS) entry which is preliminary data.</text>
</comment>
<feature type="region of interest" description="Disordered" evidence="8">
    <location>
        <begin position="1208"/>
        <end position="1240"/>
    </location>
</feature>
<dbReference type="Proteomes" id="UP001651158">
    <property type="component" value="Unassembled WGS sequence"/>
</dbReference>
<accession>A0ABR4QHY3</accession>
<evidence type="ECO:0000259" key="9">
    <source>
        <dbReference type="PROSITE" id="PS50199"/>
    </source>
</evidence>
<feature type="compositionally biased region" description="Polar residues" evidence="8">
    <location>
        <begin position="160"/>
        <end position="171"/>
    </location>
</feature>
<keyword evidence="11" id="KW-1185">Reference proteome</keyword>
<evidence type="ECO:0000256" key="4">
    <source>
        <dbReference type="ARBA" id="ARBA00023015"/>
    </source>
</evidence>
<dbReference type="PROSITE" id="PS50082">
    <property type="entry name" value="WD_REPEATS_2"/>
    <property type="match status" value="1"/>
</dbReference>
<dbReference type="PROSITE" id="PS01358">
    <property type="entry name" value="ZF_RANBP2_1"/>
    <property type="match status" value="1"/>
</dbReference>
<keyword evidence="6" id="KW-0853">WD repeat</keyword>
<keyword evidence="2 7" id="KW-0863">Zinc-finger</keyword>
<dbReference type="SUPFAM" id="SSF90209">
    <property type="entry name" value="Ran binding protein zinc finger-like"/>
    <property type="match status" value="1"/>
</dbReference>
<feature type="compositionally biased region" description="Low complexity" evidence="8">
    <location>
        <begin position="172"/>
        <end position="186"/>
    </location>
</feature>
<dbReference type="InterPro" id="IPR001680">
    <property type="entry name" value="WD40_rpt"/>
</dbReference>
<feature type="region of interest" description="Disordered" evidence="8">
    <location>
        <begin position="158"/>
        <end position="236"/>
    </location>
</feature>
<dbReference type="PANTHER" id="PTHR46170:SF1">
    <property type="entry name" value="GATOR COMPLEX PROTEIN WDR59"/>
    <property type="match status" value="1"/>
</dbReference>
<evidence type="ECO:0000256" key="5">
    <source>
        <dbReference type="ARBA" id="ARBA00023163"/>
    </source>
</evidence>
<dbReference type="InterPro" id="IPR033774">
    <property type="entry name" value="YAF2_RYBP"/>
</dbReference>
<dbReference type="InterPro" id="IPR036322">
    <property type="entry name" value="WD40_repeat_dom_sf"/>
</dbReference>
<feature type="region of interest" description="Disordered" evidence="8">
    <location>
        <begin position="819"/>
        <end position="840"/>
    </location>
</feature>
<proteinExistence type="predicted"/>
<dbReference type="InterPro" id="IPR049567">
    <property type="entry name" value="WDR59-like"/>
</dbReference>
<evidence type="ECO:0000313" key="11">
    <source>
        <dbReference type="Proteomes" id="UP001651158"/>
    </source>
</evidence>
<feature type="repeat" description="WD" evidence="6">
    <location>
        <begin position="611"/>
        <end position="646"/>
    </location>
</feature>
<feature type="region of interest" description="Disordered" evidence="8">
    <location>
        <begin position="304"/>
        <end position="337"/>
    </location>
</feature>
<evidence type="ECO:0000256" key="3">
    <source>
        <dbReference type="ARBA" id="ARBA00022833"/>
    </source>
</evidence>
<keyword evidence="4" id="KW-0805">Transcription regulation</keyword>
<evidence type="ECO:0000256" key="1">
    <source>
        <dbReference type="ARBA" id="ARBA00022723"/>
    </source>
</evidence>
<dbReference type="PANTHER" id="PTHR46170">
    <property type="entry name" value="GATOR COMPLEX PROTEIN WDR59"/>
    <property type="match status" value="1"/>
</dbReference>
<feature type="region of interest" description="Disordered" evidence="8">
    <location>
        <begin position="104"/>
        <end position="130"/>
    </location>
</feature>
<protein>
    <submittedName>
        <fullName evidence="10">GATOR complex protein WDR59</fullName>
    </submittedName>
</protein>
<feature type="region of interest" description="Disordered" evidence="8">
    <location>
        <begin position="1477"/>
        <end position="1574"/>
    </location>
</feature>
<evidence type="ECO:0000256" key="8">
    <source>
        <dbReference type="SAM" id="MobiDB-lite"/>
    </source>
</evidence>
<keyword evidence="5" id="KW-0804">Transcription</keyword>
<feature type="compositionally biased region" description="Polar residues" evidence="8">
    <location>
        <begin position="1522"/>
        <end position="1565"/>
    </location>
</feature>
<dbReference type="InterPro" id="IPR001876">
    <property type="entry name" value="Znf_RanBP2"/>
</dbReference>
<gene>
    <name evidence="10" type="ORF">TcWFU_007271</name>
</gene>
<evidence type="ECO:0000256" key="2">
    <source>
        <dbReference type="ARBA" id="ARBA00022771"/>
    </source>
</evidence>
<dbReference type="InterPro" id="IPR015943">
    <property type="entry name" value="WD40/YVTN_repeat-like_dom_sf"/>
</dbReference>
<feature type="compositionally biased region" description="Polar residues" evidence="8">
    <location>
        <begin position="1214"/>
        <end position="1228"/>
    </location>
</feature>
<dbReference type="Pfam" id="PF00641">
    <property type="entry name" value="Zn_ribbon_RanBP"/>
    <property type="match status" value="1"/>
</dbReference>